<evidence type="ECO:0000256" key="5">
    <source>
        <dbReference type="ARBA" id="ARBA00022840"/>
    </source>
</evidence>
<evidence type="ECO:0000256" key="2">
    <source>
        <dbReference type="ARBA" id="ARBA00022741"/>
    </source>
</evidence>
<evidence type="ECO:0000256" key="6">
    <source>
        <dbReference type="ARBA" id="ARBA00023125"/>
    </source>
</evidence>
<keyword evidence="3 12" id="KW-0378">Hydrolase</keyword>
<dbReference type="Proteomes" id="UP000267841">
    <property type="component" value="Unassembled WGS sequence"/>
</dbReference>
<dbReference type="RefSeq" id="WP_121009055.1">
    <property type="nucleotide sequence ID" value="NZ_RCCJ01000001.1"/>
</dbReference>
<dbReference type="GO" id="GO:0000725">
    <property type="term" value="P:recombinational repair"/>
    <property type="evidence" value="ECO:0007669"/>
    <property type="project" value="TreeGrafter"/>
</dbReference>
<dbReference type="PROSITE" id="PS51217">
    <property type="entry name" value="UVRD_HELICASE_CTER"/>
    <property type="match status" value="1"/>
</dbReference>
<dbReference type="AlphaFoldDB" id="A0A497XP22"/>
<feature type="domain" description="UvrD-like helicase ATP-binding" evidence="13">
    <location>
        <begin position="1"/>
        <end position="257"/>
    </location>
</feature>
<dbReference type="GO" id="GO:0005829">
    <property type="term" value="C:cytosol"/>
    <property type="evidence" value="ECO:0007669"/>
    <property type="project" value="TreeGrafter"/>
</dbReference>
<dbReference type="Gene3D" id="1.10.10.160">
    <property type="match status" value="1"/>
</dbReference>
<accession>A0A497XP22</accession>
<dbReference type="GO" id="GO:0016887">
    <property type="term" value="F:ATP hydrolysis activity"/>
    <property type="evidence" value="ECO:0007669"/>
    <property type="project" value="RHEA"/>
</dbReference>
<keyword evidence="7" id="KW-0413">Isomerase</keyword>
<dbReference type="InterPro" id="IPR000212">
    <property type="entry name" value="DNA_helicase_UvrD/REP"/>
</dbReference>
<evidence type="ECO:0000256" key="11">
    <source>
        <dbReference type="ARBA" id="ARBA00048988"/>
    </source>
</evidence>
<evidence type="ECO:0000259" key="14">
    <source>
        <dbReference type="PROSITE" id="PS51217"/>
    </source>
</evidence>
<dbReference type="GO" id="GO:0003677">
    <property type="term" value="F:DNA binding"/>
    <property type="evidence" value="ECO:0007669"/>
    <property type="project" value="UniProtKB-KW"/>
</dbReference>
<evidence type="ECO:0000256" key="3">
    <source>
        <dbReference type="ARBA" id="ARBA00022801"/>
    </source>
</evidence>
<organism evidence="15 16">
    <name type="scientific">Hydrogenivirga caldilitoris</name>
    <dbReference type="NCBI Taxonomy" id="246264"/>
    <lineage>
        <taxon>Bacteria</taxon>
        <taxon>Pseudomonadati</taxon>
        <taxon>Aquificota</taxon>
        <taxon>Aquificia</taxon>
        <taxon>Aquificales</taxon>
        <taxon>Aquificaceae</taxon>
        <taxon>Hydrogenivirga</taxon>
    </lineage>
</organism>
<dbReference type="PANTHER" id="PTHR11070">
    <property type="entry name" value="UVRD / RECB / PCRA DNA HELICASE FAMILY MEMBER"/>
    <property type="match status" value="1"/>
</dbReference>
<keyword evidence="16" id="KW-1185">Reference proteome</keyword>
<evidence type="ECO:0000256" key="9">
    <source>
        <dbReference type="ARBA" id="ARBA00034808"/>
    </source>
</evidence>
<keyword evidence="6" id="KW-0238">DNA-binding</keyword>
<dbReference type="PROSITE" id="PS51198">
    <property type="entry name" value="UVRD_HELICASE_ATP_BIND"/>
    <property type="match status" value="1"/>
</dbReference>
<sequence>MLNPQQEKVVRHHGKPLLVVAGAGSGKTKTLAHKVEFLLEKLGLPEESVLCITFTNKAAKEIGDRVYKVTGRELPWVGTFHSVAYRLLKGKAGYEFNVADESDTKSILKELLKEFGINQEDYDKVRRAISRVKEDLGDIKSEELRELFGLYQQELRKNGLFDFGDLMYELYNLLKENDHFRENLRNSFRFILVDEYQDTNTVQYEILKLIAGKDICVVGDPNQCIYEWRFARPDNIIRFMDEFNPDVIKLETNYRSKGYILSVANAILKKSNALWKELIPTLSPVHDMGEKPVVKRFDNEQEEALWVAREIKELLKIYQPADIAVLLRVSYVTDVFESTFFKVGIPYRVVGALRFYERPEVKNLLYVLRFLENPADEPAFRRVVAYLLEGFGDKTIERAKELFKGSWIESLEVLSERVSPSKASKLREFTSFLRELEAEKENYPNILKRLLEETPFLENVLKRHKGDLQERTENVLELIKTATEKFEEGSSLEDFLSEAFLISSEESRQNAVNLMTIHAAKGLEFGAVFLPRLEEEILPHRSAFEDSSELEEERRLFYVAVTRAKEKLYLSYTKSKGRKPSRFLSDVPKALLNLEHFKRKKPLVSYRVELKPNESVRVGTLVNHKVFGVGKVIGIEGERAQVDFKGKIKTIHTSFLEALD</sequence>
<comment type="catalytic activity">
    <reaction evidence="8">
        <text>Couples ATP hydrolysis with the unwinding of duplex DNA by translocating in the 3'-5' direction.</text>
        <dbReference type="EC" id="5.6.2.4"/>
    </reaction>
</comment>
<dbReference type="InterPro" id="IPR027417">
    <property type="entry name" value="P-loop_NTPase"/>
</dbReference>
<dbReference type="CDD" id="cd18807">
    <property type="entry name" value="SF1_C_UvrD"/>
    <property type="match status" value="1"/>
</dbReference>
<name>A0A497XP22_9AQUI</name>
<comment type="catalytic activity">
    <reaction evidence="11">
        <text>ATP + H2O = ADP + phosphate + H(+)</text>
        <dbReference type="Rhea" id="RHEA:13065"/>
        <dbReference type="ChEBI" id="CHEBI:15377"/>
        <dbReference type="ChEBI" id="CHEBI:15378"/>
        <dbReference type="ChEBI" id="CHEBI:30616"/>
        <dbReference type="ChEBI" id="CHEBI:43474"/>
        <dbReference type="ChEBI" id="CHEBI:456216"/>
        <dbReference type="EC" id="5.6.2.4"/>
    </reaction>
</comment>
<dbReference type="CDD" id="cd17932">
    <property type="entry name" value="DEXQc_UvrD"/>
    <property type="match status" value="1"/>
</dbReference>
<evidence type="ECO:0000256" key="4">
    <source>
        <dbReference type="ARBA" id="ARBA00022806"/>
    </source>
</evidence>
<keyword evidence="4 12" id="KW-0347">Helicase</keyword>
<comment type="similarity">
    <text evidence="1">Belongs to the helicase family. UvrD subfamily.</text>
</comment>
<evidence type="ECO:0000256" key="8">
    <source>
        <dbReference type="ARBA" id="ARBA00034617"/>
    </source>
</evidence>
<evidence type="ECO:0000313" key="16">
    <source>
        <dbReference type="Proteomes" id="UP000267841"/>
    </source>
</evidence>
<evidence type="ECO:0000256" key="1">
    <source>
        <dbReference type="ARBA" id="ARBA00009922"/>
    </source>
</evidence>
<evidence type="ECO:0000259" key="13">
    <source>
        <dbReference type="PROSITE" id="PS51198"/>
    </source>
</evidence>
<dbReference type="Pfam" id="PF13361">
    <property type="entry name" value="UvrD_C"/>
    <property type="match status" value="1"/>
</dbReference>
<proteinExistence type="inferred from homology"/>
<evidence type="ECO:0000313" key="15">
    <source>
        <dbReference type="EMBL" id="RLJ70011.1"/>
    </source>
</evidence>
<dbReference type="InterPro" id="IPR014017">
    <property type="entry name" value="DNA_helicase_UvrD-like_C"/>
</dbReference>
<dbReference type="GO" id="GO:0005524">
    <property type="term" value="F:ATP binding"/>
    <property type="evidence" value="ECO:0007669"/>
    <property type="project" value="UniProtKB-UniRule"/>
</dbReference>
<dbReference type="OrthoDB" id="9810135at2"/>
<gene>
    <name evidence="15" type="ORF">BCF55_0272</name>
</gene>
<protein>
    <recommendedName>
        <fullName evidence="9">DNA 3'-5' helicase</fullName>
        <ecNumber evidence="9">5.6.2.4</ecNumber>
    </recommendedName>
    <alternativeName>
        <fullName evidence="10">DNA 3'-5' helicase II</fullName>
    </alternativeName>
</protein>
<keyword evidence="2 12" id="KW-0547">Nucleotide-binding</keyword>
<dbReference type="PANTHER" id="PTHR11070:SF2">
    <property type="entry name" value="ATP-DEPENDENT DNA HELICASE SRS2"/>
    <property type="match status" value="1"/>
</dbReference>
<dbReference type="InterPro" id="IPR013986">
    <property type="entry name" value="DExx_box_DNA_helicase_dom_sf"/>
</dbReference>
<dbReference type="EC" id="5.6.2.4" evidence="9"/>
<evidence type="ECO:0000256" key="10">
    <source>
        <dbReference type="ARBA" id="ARBA00034923"/>
    </source>
</evidence>
<evidence type="ECO:0000256" key="7">
    <source>
        <dbReference type="ARBA" id="ARBA00023235"/>
    </source>
</evidence>
<comment type="caution">
    <text evidence="15">The sequence shown here is derived from an EMBL/GenBank/DDBJ whole genome shotgun (WGS) entry which is preliminary data.</text>
</comment>
<reference evidence="15 16" key="1">
    <citation type="submission" date="2018-10" db="EMBL/GenBank/DDBJ databases">
        <title>Genomic Encyclopedia of Archaeal and Bacterial Type Strains, Phase II (KMG-II): from individual species to whole genera.</title>
        <authorList>
            <person name="Goeker M."/>
        </authorList>
    </citation>
    <scope>NUCLEOTIDE SEQUENCE [LARGE SCALE GENOMIC DNA]</scope>
    <source>
        <strain evidence="15 16">DSM 16510</strain>
    </source>
</reference>
<evidence type="ECO:0000256" key="12">
    <source>
        <dbReference type="PROSITE-ProRule" id="PRU00560"/>
    </source>
</evidence>
<dbReference type="EMBL" id="RCCJ01000001">
    <property type="protein sequence ID" value="RLJ70011.1"/>
    <property type="molecule type" value="Genomic_DNA"/>
</dbReference>
<dbReference type="Pfam" id="PF00580">
    <property type="entry name" value="UvrD-helicase"/>
    <property type="match status" value="1"/>
</dbReference>
<feature type="domain" description="UvrD-like helicase C-terminal" evidence="14">
    <location>
        <begin position="258"/>
        <end position="522"/>
    </location>
</feature>
<feature type="binding site" evidence="12">
    <location>
        <begin position="21"/>
        <end position="28"/>
    </location>
    <ligand>
        <name>ATP</name>
        <dbReference type="ChEBI" id="CHEBI:30616"/>
    </ligand>
</feature>
<keyword evidence="5 12" id="KW-0067">ATP-binding</keyword>
<dbReference type="GO" id="GO:0043138">
    <property type="term" value="F:3'-5' DNA helicase activity"/>
    <property type="evidence" value="ECO:0007669"/>
    <property type="project" value="UniProtKB-EC"/>
</dbReference>
<dbReference type="Gene3D" id="1.10.486.10">
    <property type="entry name" value="PCRA, domain 4"/>
    <property type="match status" value="1"/>
</dbReference>
<dbReference type="InterPro" id="IPR014016">
    <property type="entry name" value="UvrD-like_ATP-bd"/>
</dbReference>
<dbReference type="Gene3D" id="3.40.50.300">
    <property type="entry name" value="P-loop containing nucleotide triphosphate hydrolases"/>
    <property type="match status" value="2"/>
</dbReference>
<dbReference type="GO" id="GO:0033202">
    <property type="term" value="C:DNA helicase complex"/>
    <property type="evidence" value="ECO:0007669"/>
    <property type="project" value="TreeGrafter"/>
</dbReference>
<dbReference type="SUPFAM" id="SSF52540">
    <property type="entry name" value="P-loop containing nucleoside triphosphate hydrolases"/>
    <property type="match status" value="1"/>
</dbReference>